<reference evidence="2 3" key="1">
    <citation type="submission" date="2014-12" db="EMBL/GenBank/DDBJ databases">
        <title>Draft genome sequence of Cohnella kolymensis strain B-2846.</title>
        <authorList>
            <person name="Karlyshev A.V."/>
            <person name="Kudryashova E.B."/>
        </authorList>
    </citation>
    <scope>NUCLEOTIDE SEQUENCE [LARGE SCALE GENOMIC DNA]</scope>
    <source>
        <strain evidence="2 3">VKM B-2846</strain>
    </source>
</reference>
<evidence type="ECO:0000259" key="1">
    <source>
        <dbReference type="Pfam" id="PF07238"/>
    </source>
</evidence>
<sequence>MANTDRDSPLSLSLLLHCRTVVEKQNFVSTGILTHVEGELIEIELPEFELFELGETVKLTIYSPAGRQSIQSIVFAKYEGAIALLQPPEFQKRFTEKREHPRVPVSGSANILGVLDDAGNETLLEQPLEIAINDISLAGVSFMGPDSPYLSRNTRVTAHMQLGFGFNCELQIVRRDLQEDQVLCGAKMNVLDPEMIRPLRALILRQQVEKHAQQRQNPAQTKRSF</sequence>
<dbReference type="Gene3D" id="2.40.10.220">
    <property type="entry name" value="predicted glycosyltransferase like domains"/>
    <property type="match status" value="1"/>
</dbReference>
<proteinExistence type="predicted"/>
<name>A0ABR5A7P9_9BACL</name>
<dbReference type="SUPFAM" id="SSF141371">
    <property type="entry name" value="PilZ domain-like"/>
    <property type="match status" value="1"/>
</dbReference>
<feature type="domain" description="PilZ" evidence="1">
    <location>
        <begin position="96"/>
        <end position="204"/>
    </location>
</feature>
<dbReference type="InterPro" id="IPR009875">
    <property type="entry name" value="PilZ_domain"/>
</dbReference>
<dbReference type="RefSeq" id="WP_041060661.1">
    <property type="nucleotide sequence ID" value="NZ_JXAL01000004.1"/>
</dbReference>
<evidence type="ECO:0000313" key="2">
    <source>
        <dbReference type="EMBL" id="KIL36833.1"/>
    </source>
</evidence>
<gene>
    <name evidence="2" type="ORF">SD71_05340</name>
</gene>
<dbReference type="Pfam" id="PF07238">
    <property type="entry name" value="PilZ"/>
    <property type="match status" value="1"/>
</dbReference>
<dbReference type="Proteomes" id="UP000054526">
    <property type="component" value="Unassembled WGS sequence"/>
</dbReference>
<organism evidence="2 3">
    <name type="scientific">Cohnella kolymensis</name>
    <dbReference type="NCBI Taxonomy" id="1590652"/>
    <lineage>
        <taxon>Bacteria</taxon>
        <taxon>Bacillati</taxon>
        <taxon>Bacillota</taxon>
        <taxon>Bacilli</taxon>
        <taxon>Bacillales</taxon>
        <taxon>Paenibacillaceae</taxon>
        <taxon>Cohnella</taxon>
    </lineage>
</organism>
<accession>A0ABR5A7P9</accession>
<protein>
    <recommendedName>
        <fullName evidence="1">PilZ domain-containing protein</fullName>
    </recommendedName>
</protein>
<evidence type="ECO:0000313" key="3">
    <source>
        <dbReference type="Proteomes" id="UP000054526"/>
    </source>
</evidence>
<keyword evidence="3" id="KW-1185">Reference proteome</keyword>
<comment type="caution">
    <text evidence="2">The sequence shown here is derived from an EMBL/GenBank/DDBJ whole genome shotgun (WGS) entry which is preliminary data.</text>
</comment>
<dbReference type="EMBL" id="JXAL01000004">
    <property type="protein sequence ID" value="KIL36833.1"/>
    <property type="molecule type" value="Genomic_DNA"/>
</dbReference>